<name>A0A0S3QVM5_THET7</name>
<dbReference type="SUPFAM" id="SSF55781">
    <property type="entry name" value="GAF domain-like"/>
    <property type="match status" value="2"/>
</dbReference>
<protein>
    <submittedName>
        <fullName evidence="5">Signal transduction protein</fullName>
    </submittedName>
</protein>
<dbReference type="InterPro" id="IPR029016">
    <property type="entry name" value="GAF-like_dom_sf"/>
</dbReference>
<dbReference type="InterPro" id="IPR029787">
    <property type="entry name" value="Nucleotide_cyclase"/>
</dbReference>
<dbReference type="SMART" id="SM00091">
    <property type="entry name" value="PAS"/>
    <property type="match status" value="2"/>
</dbReference>
<dbReference type="EMBL" id="AP013035">
    <property type="protein sequence ID" value="BAT72371.1"/>
    <property type="molecule type" value="Genomic_DNA"/>
</dbReference>
<dbReference type="SUPFAM" id="SSF55785">
    <property type="entry name" value="PYP-like sensor domain (PAS domain)"/>
    <property type="match status" value="2"/>
</dbReference>
<evidence type="ECO:0000313" key="6">
    <source>
        <dbReference type="Proteomes" id="UP000063234"/>
    </source>
</evidence>
<dbReference type="PROSITE" id="PS50883">
    <property type="entry name" value="EAL"/>
    <property type="match status" value="1"/>
</dbReference>
<dbReference type="PROSITE" id="PS50113">
    <property type="entry name" value="PAC"/>
    <property type="match status" value="1"/>
</dbReference>
<dbReference type="SMART" id="SM00086">
    <property type="entry name" value="PAC"/>
    <property type="match status" value="1"/>
</dbReference>
<dbReference type="InterPro" id="IPR000160">
    <property type="entry name" value="GGDEF_dom"/>
</dbReference>
<dbReference type="PATRIC" id="fig|1298851.3.peg.1659"/>
<dbReference type="Pfam" id="PF00563">
    <property type="entry name" value="EAL"/>
    <property type="match status" value="1"/>
</dbReference>
<dbReference type="Proteomes" id="UP000063234">
    <property type="component" value="Chromosome"/>
</dbReference>
<dbReference type="InterPro" id="IPR035919">
    <property type="entry name" value="EAL_sf"/>
</dbReference>
<evidence type="ECO:0000259" key="4">
    <source>
        <dbReference type="PROSITE" id="PS50887"/>
    </source>
</evidence>
<dbReference type="PANTHER" id="PTHR33121">
    <property type="entry name" value="CYCLIC DI-GMP PHOSPHODIESTERASE PDEF"/>
    <property type="match status" value="1"/>
</dbReference>
<evidence type="ECO:0000259" key="1">
    <source>
        <dbReference type="PROSITE" id="PS50112"/>
    </source>
</evidence>
<dbReference type="STRING" id="1298851.TST_1585"/>
<proteinExistence type="predicted"/>
<dbReference type="KEGG" id="ttk:TST_1585"/>
<organism evidence="5 6">
    <name type="scientific">Thermosulfidibacter takaii (strain DSM 17441 / JCM 13301 / NBRC 103674 / ABI70S6)</name>
    <dbReference type="NCBI Taxonomy" id="1298851"/>
    <lineage>
        <taxon>Bacteria</taxon>
        <taxon>Pseudomonadati</taxon>
        <taxon>Thermosulfidibacterota</taxon>
        <taxon>Thermosulfidibacteria</taxon>
        <taxon>Thermosulfidibacterales</taxon>
        <taxon>Thermosulfidibacteraceae</taxon>
    </lineage>
</organism>
<dbReference type="CDD" id="cd01949">
    <property type="entry name" value="GGDEF"/>
    <property type="match status" value="1"/>
</dbReference>
<evidence type="ECO:0000259" key="2">
    <source>
        <dbReference type="PROSITE" id="PS50113"/>
    </source>
</evidence>
<dbReference type="InterPro" id="IPR001610">
    <property type="entry name" value="PAC"/>
</dbReference>
<dbReference type="InterPro" id="IPR000014">
    <property type="entry name" value="PAS"/>
</dbReference>
<dbReference type="AlphaFoldDB" id="A0A0S3QVM5"/>
<feature type="domain" description="GGDEF" evidence="4">
    <location>
        <begin position="648"/>
        <end position="780"/>
    </location>
</feature>
<dbReference type="RefSeq" id="WP_068550484.1">
    <property type="nucleotide sequence ID" value="NZ_AP013035.1"/>
</dbReference>
<dbReference type="InterPro" id="IPR000700">
    <property type="entry name" value="PAS-assoc_C"/>
</dbReference>
<dbReference type="PROSITE" id="PS50112">
    <property type="entry name" value="PAS"/>
    <property type="match status" value="1"/>
</dbReference>
<dbReference type="SMART" id="SM00267">
    <property type="entry name" value="GGDEF"/>
    <property type="match status" value="1"/>
</dbReference>
<feature type="domain" description="EAL" evidence="3">
    <location>
        <begin position="789"/>
        <end position="1041"/>
    </location>
</feature>
<accession>A0A0S3QVM5</accession>
<reference evidence="6" key="1">
    <citation type="journal article" date="2018" name="Science">
        <title>A primordial and reversible TCA cycle in a facultatively chemolithoautotrophic thermophile.</title>
        <authorList>
            <person name="Nunoura T."/>
            <person name="Chikaraishi Y."/>
            <person name="Izaki R."/>
            <person name="Suwa T."/>
            <person name="Sato T."/>
            <person name="Harada T."/>
            <person name="Mori K."/>
            <person name="Kato Y."/>
            <person name="Miyazaki M."/>
            <person name="Shimamura S."/>
            <person name="Yanagawa K."/>
            <person name="Shuto A."/>
            <person name="Ohkouchi N."/>
            <person name="Fujita N."/>
            <person name="Takaki Y."/>
            <person name="Atomi H."/>
            <person name="Takai K."/>
        </authorList>
    </citation>
    <scope>NUCLEOTIDE SEQUENCE [LARGE SCALE GENOMIC DNA]</scope>
    <source>
        <strain evidence="6">DSM 17441 / JCM 13301 / NBRC 103674 / ABI70S6</strain>
    </source>
</reference>
<dbReference type="PROSITE" id="PS50887">
    <property type="entry name" value="GGDEF"/>
    <property type="match status" value="1"/>
</dbReference>
<dbReference type="InterPro" id="IPR001633">
    <property type="entry name" value="EAL_dom"/>
</dbReference>
<dbReference type="OrthoDB" id="9762141at2"/>
<dbReference type="Gene3D" id="3.30.450.40">
    <property type="match status" value="2"/>
</dbReference>
<dbReference type="NCBIfam" id="TIGR00229">
    <property type="entry name" value="sensory_box"/>
    <property type="match status" value="1"/>
</dbReference>
<dbReference type="CDD" id="cd00130">
    <property type="entry name" value="PAS"/>
    <property type="match status" value="2"/>
</dbReference>
<dbReference type="PANTHER" id="PTHR33121:SF71">
    <property type="entry name" value="OXYGEN SENSOR PROTEIN DOSP"/>
    <property type="match status" value="1"/>
</dbReference>
<dbReference type="SMART" id="SM00052">
    <property type="entry name" value="EAL"/>
    <property type="match status" value="1"/>
</dbReference>
<dbReference type="Gene3D" id="3.30.450.20">
    <property type="entry name" value="PAS domain"/>
    <property type="match status" value="2"/>
</dbReference>
<evidence type="ECO:0000313" key="5">
    <source>
        <dbReference type="EMBL" id="BAT72371.1"/>
    </source>
</evidence>
<dbReference type="CDD" id="cd01948">
    <property type="entry name" value="EAL"/>
    <property type="match status" value="1"/>
</dbReference>
<dbReference type="Gene3D" id="3.30.70.270">
    <property type="match status" value="1"/>
</dbReference>
<dbReference type="InterPro" id="IPR050706">
    <property type="entry name" value="Cyclic-di-GMP_PDE-like"/>
</dbReference>
<evidence type="ECO:0000259" key="3">
    <source>
        <dbReference type="PROSITE" id="PS50883"/>
    </source>
</evidence>
<feature type="domain" description="PAC" evidence="2">
    <location>
        <begin position="562"/>
        <end position="614"/>
    </location>
</feature>
<dbReference type="SUPFAM" id="SSF55073">
    <property type="entry name" value="Nucleotide cyclase"/>
    <property type="match status" value="1"/>
</dbReference>
<dbReference type="InterPro" id="IPR043128">
    <property type="entry name" value="Rev_trsase/Diguanyl_cyclase"/>
</dbReference>
<sequence length="1045" mass="118780">MSTSSVQPVYENLIDILLQSPVPTILYRGKEEIVIACNDEAAKALDLKTADELIGESLLDFVPPEWRVKGPQIAEKRTKGEQFIQIYPDFEFITNEGRPFHVSGFSCTVRYEGDYAGLILFFPKEAEYTFRKLYATVKAINRVITLSDILSEEELLDLICKELYSEAKFFGVGGCKSDHKNKRLIQLSAYCEIPEAAELFKKVEISVDPQKPSGRGTASRAYNSKDIAIVEDALKDEGSSYWHEVYRKFGALSVCGIPVILNGKPEYIILIYEKTKGAFKGETKNLLEDIQKLVTLAFNYLRTERERAFKSRISSLLNNLLKQLLSVKSEEEIFQTLAENMVKHLKLPIATVLTIEDNKLHLESTWTLRPEDKVVMQDLKDSFDGTDINELSENLGIKRAINENRVVSKPLPSEEEACSFPEKISRCPDVLKAHGMKSCCSIPIFEEGKPKAIILLFSEKEDFLKGIEDLFDFLKDEIQFVLNALKQEIFLKIILTAVEHGFDFVVVTDKDFKIVYVNTPSARKFGYLPEELIGKHHSIFSSKLHTKEFVKRFYQTITSGEIFSDYFIYKAKDGSLVHTYTTIIPLKQNGEIRYYVSVGRDISREKALLEKLDYLLTRDPLTDLLNTKGFLTEIQAVLRETEVSEQPVLSALIVLNPLEFEDINRAFGHSVGDKVLVETARRLKKAVYETDILAKLDSSHFAVFFQNIKETSNSIAITQKIIKALEKPYVIDEHTIKINFVAGISIFPTDGTNAQILLDKAKTALAEARKSPNKVGFFSPTIKEKAFKGLTLREDIEKALEKREFVFFYQPYVDVEKRIAGCECLVRWIKNDEIVPPGDFIPFLEETGLIVKVEESLAKLYVERLSEISPMAGQTRFSFNISPISITKGSVLKIIQGEVKKRPDLCKSMNIEIVERSFLDISKLEKDSELYKLLECGVTLTVDDFGTGYSALSYVTQFPIDYLKIDISFTRKILTDPKTKSLVSAIVHLCKSLNIKTIAEGVETEEQFEALKNLGCDYFQGFLFYKPMDEDIFLKLLEKQQEENP</sequence>
<feature type="domain" description="PAS" evidence="1">
    <location>
        <begin position="503"/>
        <end position="535"/>
    </location>
</feature>
<dbReference type="NCBIfam" id="TIGR00254">
    <property type="entry name" value="GGDEF"/>
    <property type="match status" value="1"/>
</dbReference>
<keyword evidence="6" id="KW-1185">Reference proteome</keyword>
<gene>
    <name evidence="5" type="ORF">TST_1585</name>
</gene>
<dbReference type="Gene3D" id="3.20.20.450">
    <property type="entry name" value="EAL domain"/>
    <property type="match status" value="1"/>
</dbReference>
<dbReference type="GO" id="GO:0071111">
    <property type="term" value="F:cyclic-guanylate-specific phosphodiesterase activity"/>
    <property type="evidence" value="ECO:0007669"/>
    <property type="project" value="InterPro"/>
</dbReference>
<dbReference type="Pfam" id="PF00990">
    <property type="entry name" value="GGDEF"/>
    <property type="match status" value="1"/>
</dbReference>
<dbReference type="SUPFAM" id="SSF141868">
    <property type="entry name" value="EAL domain-like"/>
    <property type="match status" value="1"/>
</dbReference>
<dbReference type="Pfam" id="PF13426">
    <property type="entry name" value="PAS_9"/>
    <property type="match status" value="2"/>
</dbReference>
<dbReference type="InterPro" id="IPR035965">
    <property type="entry name" value="PAS-like_dom_sf"/>
</dbReference>